<dbReference type="Proteomes" id="UP000542813">
    <property type="component" value="Unassembled WGS sequence"/>
</dbReference>
<dbReference type="RefSeq" id="WP_221440784.1">
    <property type="nucleotide sequence ID" value="NZ_JACHMM010000001.1"/>
</dbReference>
<protein>
    <submittedName>
        <fullName evidence="1">Putative tRNA adenosine deaminase-associated protein</fullName>
    </submittedName>
</protein>
<gene>
    <name evidence="1" type="ORF">HD601_002053</name>
</gene>
<proteinExistence type="predicted"/>
<accession>A0A7W9GPL8</accession>
<dbReference type="EMBL" id="JACHMM010000001">
    <property type="protein sequence ID" value="MBB5787478.1"/>
    <property type="molecule type" value="Genomic_DNA"/>
</dbReference>
<keyword evidence="2" id="KW-1185">Reference proteome</keyword>
<organism evidence="1 2">
    <name type="scientific">Jiangella mangrovi</name>
    <dbReference type="NCBI Taxonomy" id="1524084"/>
    <lineage>
        <taxon>Bacteria</taxon>
        <taxon>Bacillati</taxon>
        <taxon>Actinomycetota</taxon>
        <taxon>Actinomycetes</taxon>
        <taxon>Jiangellales</taxon>
        <taxon>Jiangellaceae</taxon>
        <taxon>Jiangella</taxon>
    </lineage>
</organism>
<sequence>MSDGEGVVDFVVMAYREEGQWQVEAVPRQLGNDLRRVVELLRARQGESGSLAFVSVDEDFFYAVRLIGDDVRLLLSDVTAATDWPMARDVVERLGLPLPDDEDPVQPAGDLAIFADLGVDPMALAAICDDIDDYPDEMIMQIAARAGFGPQLDDVLP</sequence>
<comment type="caution">
    <text evidence="1">The sequence shown here is derived from an EMBL/GenBank/DDBJ whole genome shotgun (WGS) entry which is preliminary data.</text>
</comment>
<evidence type="ECO:0000313" key="2">
    <source>
        <dbReference type="Proteomes" id="UP000542813"/>
    </source>
</evidence>
<dbReference type="AlphaFoldDB" id="A0A7W9GPL8"/>
<reference evidence="1 2" key="1">
    <citation type="submission" date="2020-08" db="EMBL/GenBank/DDBJ databases">
        <title>Sequencing the genomes of 1000 actinobacteria strains.</title>
        <authorList>
            <person name="Klenk H.-P."/>
        </authorList>
    </citation>
    <scope>NUCLEOTIDE SEQUENCE [LARGE SCALE GENOMIC DNA]</scope>
    <source>
        <strain evidence="1 2">DSM 102122</strain>
    </source>
</reference>
<evidence type="ECO:0000313" key="1">
    <source>
        <dbReference type="EMBL" id="MBB5787478.1"/>
    </source>
</evidence>
<dbReference type="InterPro" id="IPR023869">
    <property type="entry name" value="tRNA_Adeno_NH3ase_assoc_put"/>
</dbReference>
<name>A0A7W9GPL8_9ACTN</name>
<dbReference type="NCBIfam" id="TIGR03941">
    <property type="entry name" value="tRNA_deam_assoc"/>
    <property type="match status" value="1"/>
</dbReference>